<feature type="region of interest" description="Disordered" evidence="4">
    <location>
        <begin position="1"/>
        <end position="89"/>
    </location>
</feature>
<dbReference type="GO" id="GO:0005829">
    <property type="term" value="C:cytosol"/>
    <property type="evidence" value="ECO:0007669"/>
    <property type="project" value="TreeGrafter"/>
</dbReference>
<keyword evidence="2" id="KW-0489">Methyltransferase</keyword>
<feature type="compositionally biased region" description="Basic residues" evidence="4">
    <location>
        <begin position="10"/>
        <end position="19"/>
    </location>
</feature>
<organism evidence="6 7">
    <name type="scientific">Natronoglycomyces albus</name>
    <dbReference type="NCBI Taxonomy" id="2811108"/>
    <lineage>
        <taxon>Bacteria</taxon>
        <taxon>Bacillati</taxon>
        <taxon>Actinomycetota</taxon>
        <taxon>Actinomycetes</taxon>
        <taxon>Glycomycetales</taxon>
        <taxon>Glycomycetaceae</taxon>
        <taxon>Natronoglycomyces</taxon>
    </lineage>
</organism>
<dbReference type="InterPro" id="IPR013123">
    <property type="entry name" value="SpoU_subst-bd"/>
</dbReference>
<feature type="compositionally biased region" description="Basic and acidic residues" evidence="4">
    <location>
        <begin position="37"/>
        <end position="74"/>
    </location>
</feature>
<dbReference type="RefSeq" id="WP_213170825.1">
    <property type="nucleotide sequence ID" value="NZ_CP070496.1"/>
</dbReference>
<reference evidence="6" key="1">
    <citation type="submission" date="2021-02" db="EMBL/GenBank/DDBJ databases">
        <title>Natronoglycomyces albus gen. nov., sp. nov, a haloalkaliphilic actinobacterium from a soda solonchak soil.</title>
        <authorList>
            <person name="Sorokin D.Y."/>
            <person name="Khijniak T.V."/>
            <person name="Zakharycheva A.P."/>
            <person name="Boueva O.V."/>
            <person name="Ariskina E.V."/>
            <person name="Hahnke R.L."/>
            <person name="Bunk B."/>
            <person name="Sproer C."/>
            <person name="Schumann P."/>
            <person name="Evtushenko L.I."/>
            <person name="Kublanov I.V."/>
        </authorList>
    </citation>
    <scope>NUCLEOTIDE SEQUENCE</scope>
    <source>
        <strain evidence="6">DSM 106290</strain>
    </source>
</reference>
<dbReference type="NCBIfam" id="TIGR00186">
    <property type="entry name" value="rRNA_methyl_3"/>
    <property type="match status" value="1"/>
</dbReference>
<evidence type="ECO:0000256" key="2">
    <source>
        <dbReference type="ARBA" id="ARBA00022603"/>
    </source>
</evidence>
<dbReference type="InterPro" id="IPR029064">
    <property type="entry name" value="Ribosomal_eL30-like_sf"/>
</dbReference>
<feature type="domain" description="RNA 2-O ribose methyltransferase substrate binding" evidence="5">
    <location>
        <begin position="96"/>
        <end position="172"/>
    </location>
</feature>
<dbReference type="InterPro" id="IPR004441">
    <property type="entry name" value="rRNA_MeTrfase_TrmH"/>
</dbReference>
<name>A0A895XQI8_9ACTN</name>
<keyword evidence="7" id="KW-1185">Reference proteome</keyword>
<dbReference type="PANTHER" id="PTHR46429">
    <property type="entry name" value="23S RRNA (GUANOSINE-2'-O-)-METHYLTRANSFERASE RLMB"/>
    <property type="match status" value="1"/>
</dbReference>
<dbReference type="SUPFAM" id="SSF55315">
    <property type="entry name" value="L30e-like"/>
    <property type="match status" value="1"/>
</dbReference>
<accession>A0A895XQI8</accession>
<dbReference type="InterPro" id="IPR001537">
    <property type="entry name" value="SpoU_MeTrfase"/>
</dbReference>
<evidence type="ECO:0000313" key="7">
    <source>
        <dbReference type="Proteomes" id="UP000662939"/>
    </source>
</evidence>
<dbReference type="CDD" id="cd18103">
    <property type="entry name" value="SpoU-like_RlmB"/>
    <property type="match status" value="1"/>
</dbReference>
<sequence>MAKGNSERPGKRKQSKAGSKKGSGGQKKGLQPQGRSLKAEDRPWHKSYTGEDKPQRTQWKQEKERRKAAEEGRVSHIGKAKPRNDRRKRSHDALELLVGRNPVVEALRASVPSATLFVAEGIDSDDRVAEAVRVAHNRGLEVREVPRAELDRRTKGAMHQGLGLEVEPFEYLELPDLIEEATAAPEPALLVALDGVTDPRNLGAIVRSTAAFGGHGLAIPTRRASGMTAVAWRSSAGAAARLPIARVVNMTRAVKDAQQAGIMTVALDGEGDTELYDLPVASDPILLVVGDEGRGVSRLVSETVDFRVRIPIASETESLNASVAASVALSEIRRQRAINLG</sequence>
<dbReference type="Gene3D" id="3.40.1280.10">
    <property type="match status" value="1"/>
</dbReference>
<dbReference type="Pfam" id="PF08032">
    <property type="entry name" value="SpoU_sub_bind"/>
    <property type="match status" value="1"/>
</dbReference>
<dbReference type="InterPro" id="IPR029028">
    <property type="entry name" value="Alpha/beta_knot_MTases"/>
</dbReference>
<evidence type="ECO:0000259" key="5">
    <source>
        <dbReference type="SMART" id="SM00967"/>
    </source>
</evidence>
<comment type="similarity">
    <text evidence="1">Belongs to the class IV-like SAM-binding methyltransferase superfamily. RNA methyltransferase TrmH family.</text>
</comment>
<feature type="compositionally biased region" description="Basic residues" evidence="4">
    <location>
        <begin position="76"/>
        <end position="89"/>
    </location>
</feature>
<dbReference type="GO" id="GO:0003723">
    <property type="term" value="F:RNA binding"/>
    <property type="evidence" value="ECO:0007669"/>
    <property type="project" value="InterPro"/>
</dbReference>
<dbReference type="GO" id="GO:0032259">
    <property type="term" value="P:methylation"/>
    <property type="evidence" value="ECO:0007669"/>
    <property type="project" value="UniProtKB-KW"/>
</dbReference>
<dbReference type="EMBL" id="CP070496">
    <property type="protein sequence ID" value="QSB04826.1"/>
    <property type="molecule type" value="Genomic_DNA"/>
</dbReference>
<proteinExistence type="inferred from homology"/>
<dbReference type="Pfam" id="PF00588">
    <property type="entry name" value="SpoU_methylase"/>
    <property type="match status" value="1"/>
</dbReference>
<dbReference type="SMART" id="SM00967">
    <property type="entry name" value="SpoU_sub_bind"/>
    <property type="match status" value="1"/>
</dbReference>
<dbReference type="Gene3D" id="3.30.1330.30">
    <property type="match status" value="1"/>
</dbReference>
<protein>
    <submittedName>
        <fullName evidence="6">23S rRNA (Guanosine(2251)-2'-O)-methyltransferase RlmB</fullName>
    </submittedName>
</protein>
<evidence type="ECO:0000313" key="6">
    <source>
        <dbReference type="EMBL" id="QSB04826.1"/>
    </source>
</evidence>
<dbReference type="Proteomes" id="UP000662939">
    <property type="component" value="Chromosome"/>
</dbReference>
<dbReference type="GO" id="GO:0006396">
    <property type="term" value="P:RNA processing"/>
    <property type="evidence" value="ECO:0007669"/>
    <property type="project" value="InterPro"/>
</dbReference>
<dbReference type="SUPFAM" id="SSF75217">
    <property type="entry name" value="alpha/beta knot"/>
    <property type="match status" value="1"/>
</dbReference>
<evidence type="ECO:0000256" key="4">
    <source>
        <dbReference type="SAM" id="MobiDB-lite"/>
    </source>
</evidence>
<evidence type="ECO:0000256" key="3">
    <source>
        <dbReference type="ARBA" id="ARBA00022679"/>
    </source>
</evidence>
<dbReference type="AlphaFoldDB" id="A0A895XQI8"/>
<keyword evidence="3" id="KW-0808">Transferase</keyword>
<dbReference type="InterPro" id="IPR029026">
    <property type="entry name" value="tRNA_m1G_MTases_N"/>
</dbReference>
<evidence type="ECO:0000256" key="1">
    <source>
        <dbReference type="ARBA" id="ARBA00007228"/>
    </source>
</evidence>
<gene>
    <name evidence="6" type="primary">rlmB</name>
    <name evidence="6" type="ORF">JQS30_13795</name>
</gene>
<dbReference type="GO" id="GO:0008173">
    <property type="term" value="F:RNA methyltransferase activity"/>
    <property type="evidence" value="ECO:0007669"/>
    <property type="project" value="InterPro"/>
</dbReference>
<dbReference type="KEGG" id="nav:JQS30_13795"/>
<dbReference type="PANTHER" id="PTHR46429:SF1">
    <property type="entry name" value="23S RRNA (GUANOSINE-2'-O-)-METHYLTRANSFERASE RLMB"/>
    <property type="match status" value="1"/>
</dbReference>